<dbReference type="GO" id="GO:0030149">
    <property type="term" value="P:sphingolipid catabolic process"/>
    <property type="evidence" value="ECO:0007669"/>
    <property type="project" value="TreeGrafter"/>
</dbReference>
<dbReference type="PANTHER" id="PTHR42735:SF6">
    <property type="entry name" value="SPHINGOSINE-1-PHOSPHATE LYASE 1"/>
    <property type="match status" value="1"/>
</dbReference>
<feature type="modified residue" description="N6-(pyridoxal phosphate)lysine" evidence="14">
    <location>
        <position position="310"/>
    </location>
</feature>
<evidence type="ECO:0000256" key="14">
    <source>
        <dbReference type="PIRSR" id="PIRSR602129-50"/>
    </source>
</evidence>
<dbReference type="GO" id="GO:0030170">
    <property type="term" value="F:pyridoxal phosphate binding"/>
    <property type="evidence" value="ECO:0007669"/>
    <property type="project" value="InterPro"/>
</dbReference>
<comment type="similarity">
    <text evidence="13">Belongs to the group II decarboxylase family. Sphingosine-1-phosphate lyase subfamily.</text>
</comment>
<evidence type="ECO:0000256" key="8">
    <source>
        <dbReference type="ARBA" id="ARBA00022919"/>
    </source>
</evidence>
<evidence type="ECO:0000256" key="7">
    <source>
        <dbReference type="ARBA" id="ARBA00022898"/>
    </source>
</evidence>
<dbReference type="FunFam" id="3.40.640.10:FF:000020">
    <property type="entry name" value="sphingosine-1-phosphate lyase 1"/>
    <property type="match status" value="1"/>
</dbReference>
<dbReference type="Gene3D" id="6.10.140.2150">
    <property type="match status" value="1"/>
</dbReference>
<dbReference type="FunFam" id="6.10.140.2150:FF:000001">
    <property type="entry name" value="Sphingosine-1-phosphate lyase 1"/>
    <property type="match status" value="1"/>
</dbReference>
<keyword evidence="11" id="KW-0472">Membrane</keyword>
<keyword evidence="7 14" id="KW-0663">Pyridoxal phosphate</keyword>
<keyword evidence="8" id="KW-0746">Sphingolipid metabolism</keyword>
<evidence type="ECO:0000256" key="15">
    <source>
        <dbReference type="RuleBase" id="RU000382"/>
    </source>
</evidence>
<keyword evidence="9" id="KW-1133">Transmembrane helix</keyword>
<evidence type="ECO:0000256" key="9">
    <source>
        <dbReference type="ARBA" id="ARBA00022989"/>
    </source>
</evidence>
<keyword evidence="5" id="KW-0812">Transmembrane</keyword>
<dbReference type="EMBL" id="ABCS01000081">
    <property type="protein sequence ID" value="EDM75758.1"/>
    <property type="molecule type" value="Genomic_DNA"/>
</dbReference>
<keyword evidence="10" id="KW-0443">Lipid metabolism</keyword>
<dbReference type="InterPro" id="IPR050477">
    <property type="entry name" value="GrpII_AminoAcid_Decarb"/>
</dbReference>
<keyword evidence="6" id="KW-0256">Endoplasmic reticulum</keyword>
<keyword evidence="17" id="KW-1185">Reference proteome</keyword>
<accession>A6GEB7</accession>
<comment type="subcellular location">
    <subcellularLocation>
        <location evidence="2">Endoplasmic reticulum membrane</location>
        <topology evidence="2">Single-pass membrane protein</topology>
    </subcellularLocation>
</comment>
<dbReference type="AlphaFoldDB" id="A6GEB7"/>
<dbReference type="InterPro" id="IPR015421">
    <property type="entry name" value="PyrdxlP-dep_Trfase_major"/>
</dbReference>
<dbReference type="Gene3D" id="3.90.1150.10">
    <property type="entry name" value="Aspartate Aminotransferase, domain 1"/>
    <property type="match status" value="1"/>
</dbReference>
<dbReference type="STRING" id="391625.PPSIR1_17665"/>
<keyword evidence="12 15" id="KW-0456">Lyase</keyword>
<evidence type="ECO:0000256" key="2">
    <source>
        <dbReference type="ARBA" id="ARBA00004389"/>
    </source>
</evidence>
<proteinExistence type="inferred from homology"/>
<dbReference type="PANTHER" id="PTHR42735">
    <property type="match status" value="1"/>
</dbReference>
<dbReference type="InterPro" id="IPR015424">
    <property type="entry name" value="PyrdxlP-dep_Trfase"/>
</dbReference>
<evidence type="ECO:0000256" key="5">
    <source>
        <dbReference type="ARBA" id="ARBA00022692"/>
    </source>
</evidence>
<dbReference type="GO" id="GO:0016020">
    <property type="term" value="C:membrane"/>
    <property type="evidence" value="ECO:0007669"/>
    <property type="project" value="GOC"/>
</dbReference>
<dbReference type="RefSeq" id="WP_006975057.1">
    <property type="nucleotide sequence ID" value="NZ_ABCS01000081.1"/>
</dbReference>
<evidence type="ECO:0000313" key="17">
    <source>
        <dbReference type="Proteomes" id="UP000005801"/>
    </source>
</evidence>
<dbReference type="InterPro" id="IPR015422">
    <property type="entry name" value="PyrdxlP-dep_Trfase_small"/>
</dbReference>
<evidence type="ECO:0000256" key="3">
    <source>
        <dbReference type="ARBA" id="ARBA00004760"/>
    </source>
</evidence>
<evidence type="ECO:0000256" key="6">
    <source>
        <dbReference type="ARBA" id="ARBA00022824"/>
    </source>
</evidence>
<evidence type="ECO:0000256" key="13">
    <source>
        <dbReference type="ARBA" id="ARBA00038302"/>
    </source>
</evidence>
<gene>
    <name evidence="16" type="ORF">PPSIR1_17665</name>
</gene>
<dbReference type="Proteomes" id="UP000005801">
    <property type="component" value="Unassembled WGS sequence"/>
</dbReference>
<comment type="pathway">
    <text evidence="4">Sphingolipid metabolism.</text>
</comment>
<dbReference type="GO" id="GO:0008117">
    <property type="term" value="F:sphinganine-1-phosphate aldolase activity"/>
    <property type="evidence" value="ECO:0007669"/>
    <property type="project" value="TreeGrafter"/>
</dbReference>
<name>A6GEB7_9BACT</name>
<evidence type="ECO:0000256" key="10">
    <source>
        <dbReference type="ARBA" id="ARBA00023098"/>
    </source>
</evidence>
<evidence type="ECO:0000256" key="1">
    <source>
        <dbReference type="ARBA" id="ARBA00001933"/>
    </source>
</evidence>
<evidence type="ECO:0000256" key="11">
    <source>
        <dbReference type="ARBA" id="ARBA00023136"/>
    </source>
</evidence>
<dbReference type="GO" id="GO:0019752">
    <property type="term" value="P:carboxylic acid metabolic process"/>
    <property type="evidence" value="ECO:0007669"/>
    <property type="project" value="InterPro"/>
</dbReference>
<sequence length="509" mass="55860">MVSITAKAKQRVVDTGESLVSTLFEYAKKVPFVRDRIAAEYEKMMKDIAGQVRPYAADYPTYTELPEQGRDREAILEEMRNFHGLEADRWKDGYVSGAVYHGDREHTSFLDQAYAIHSQTNPLHSDLWPSVTKYEAEIVAMTADMLGAKKAGSGPENEVCGAVSSGGTESILLAMKTYRDWAKAEKGITSPNMVIPNTAHAAFYKAAEFFDIQLRKVTVGADCRADVKGMKRAMDRNTICLVGSAPAFPHGLVDPIEELAELAQKRKVGMHTDACLGGFVLPWARELGYPVPPFDFAVPGVTSMSADTHKYGYAAKGTSVVLYRSKALRRHQWYTVTDWPGGIYFSPTFAGSRPGGLSAACWASMQAMGREGYLDATKRIVETGQKIRRGIDAILGLKVLGDPLWVVSFASGEEGLNIYEVLDAMGKKHWNLNGLHRPPCVHLAVTLRHTKEGVAERFLDDLREAVEHTRANPGEGSGMAPIYGLAGTIPARGAVSDLLEMYLDAVYDL</sequence>
<reference evidence="16 17" key="1">
    <citation type="submission" date="2007-06" db="EMBL/GenBank/DDBJ databases">
        <authorList>
            <person name="Shimkets L."/>
            <person name="Ferriera S."/>
            <person name="Johnson J."/>
            <person name="Kravitz S."/>
            <person name="Beeson K."/>
            <person name="Sutton G."/>
            <person name="Rogers Y.-H."/>
            <person name="Friedman R."/>
            <person name="Frazier M."/>
            <person name="Venter J.C."/>
        </authorList>
    </citation>
    <scope>NUCLEOTIDE SEQUENCE [LARGE SCALE GENOMIC DNA]</scope>
    <source>
        <strain evidence="16 17">SIR-1</strain>
    </source>
</reference>
<comment type="caution">
    <text evidence="16">The sequence shown here is derived from an EMBL/GenBank/DDBJ whole genome shotgun (WGS) entry which is preliminary data.</text>
</comment>
<organism evidence="16 17">
    <name type="scientific">Plesiocystis pacifica SIR-1</name>
    <dbReference type="NCBI Taxonomy" id="391625"/>
    <lineage>
        <taxon>Bacteria</taxon>
        <taxon>Pseudomonadati</taxon>
        <taxon>Myxococcota</taxon>
        <taxon>Polyangia</taxon>
        <taxon>Nannocystales</taxon>
        <taxon>Nannocystaceae</taxon>
        <taxon>Plesiocystis</taxon>
    </lineage>
</organism>
<dbReference type="InterPro" id="IPR002129">
    <property type="entry name" value="PyrdxlP-dep_de-COase"/>
</dbReference>
<dbReference type="Pfam" id="PF00282">
    <property type="entry name" value="Pyridoxal_deC"/>
    <property type="match status" value="1"/>
</dbReference>
<protein>
    <submittedName>
        <fullName evidence="16">Putative sphingosine-1-phosphate lyase</fullName>
    </submittedName>
</protein>
<comment type="pathway">
    <text evidence="3">Lipid metabolism; sphingolipid metabolism.</text>
</comment>
<evidence type="ECO:0000313" key="16">
    <source>
        <dbReference type="EMBL" id="EDM75758.1"/>
    </source>
</evidence>
<evidence type="ECO:0000256" key="12">
    <source>
        <dbReference type="ARBA" id="ARBA00023239"/>
    </source>
</evidence>
<evidence type="ECO:0000256" key="4">
    <source>
        <dbReference type="ARBA" id="ARBA00004991"/>
    </source>
</evidence>
<dbReference type="eggNOG" id="COG0076">
    <property type="taxonomic scope" value="Bacteria"/>
</dbReference>
<dbReference type="SUPFAM" id="SSF53383">
    <property type="entry name" value="PLP-dependent transferases"/>
    <property type="match status" value="1"/>
</dbReference>
<dbReference type="Gene3D" id="3.40.640.10">
    <property type="entry name" value="Type I PLP-dependent aspartate aminotransferase-like (Major domain)"/>
    <property type="match status" value="1"/>
</dbReference>
<comment type="cofactor">
    <cofactor evidence="1 14 15">
        <name>pyridoxal 5'-phosphate</name>
        <dbReference type="ChEBI" id="CHEBI:597326"/>
    </cofactor>
</comment>